<organism evidence="9 10">
    <name type="scientific">Coemansia spiralis</name>
    <dbReference type="NCBI Taxonomy" id="417178"/>
    <lineage>
        <taxon>Eukaryota</taxon>
        <taxon>Fungi</taxon>
        <taxon>Fungi incertae sedis</taxon>
        <taxon>Zoopagomycota</taxon>
        <taxon>Kickxellomycotina</taxon>
        <taxon>Kickxellomycetes</taxon>
        <taxon>Kickxellales</taxon>
        <taxon>Kickxellaceae</taxon>
        <taxon>Coemansia</taxon>
    </lineage>
</organism>
<dbReference type="InterPro" id="IPR011993">
    <property type="entry name" value="PH-like_dom_sf"/>
</dbReference>
<feature type="compositionally biased region" description="Polar residues" evidence="6">
    <location>
        <begin position="1362"/>
        <end position="1371"/>
    </location>
</feature>
<dbReference type="PROSITE" id="PS50003">
    <property type="entry name" value="PH_DOMAIN"/>
    <property type="match status" value="1"/>
</dbReference>
<feature type="domain" description="PH" evidence="7">
    <location>
        <begin position="596"/>
        <end position="710"/>
    </location>
</feature>
<dbReference type="Gene3D" id="1.20.1270.60">
    <property type="entry name" value="Arfaptin homology (AH) domain/BAR domain"/>
    <property type="match status" value="1"/>
</dbReference>
<dbReference type="InterPro" id="IPR045258">
    <property type="entry name" value="ACAP1/2/3-like"/>
</dbReference>
<dbReference type="SUPFAM" id="SSF48403">
    <property type="entry name" value="Ankyrin repeat"/>
    <property type="match status" value="1"/>
</dbReference>
<name>A0A9W8FXN6_9FUNG</name>
<evidence type="ECO:0000259" key="8">
    <source>
        <dbReference type="PROSITE" id="PS50115"/>
    </source>
</evidence>
<dbReference type="SUPFAM" id="SSF57863">
    <property type="entry name" value="ArfGap/RecO-like zinc finger"/>
    <property type="match status" value="1"/>
</dbReference>
<dbReference type="PRINTS" id="PR00405">
    <property type="entry name" value="REVINTRACTNG"/>
</dbReference>
<dbReference type="InterPro" id="IPR001164">
    <property type="entry name" value="ArfGAP_dom"/>
</dbReference>
<feature type="repeat" description="ANK" evidence="4">
    <location>
        <begin position="1007"/>
        <end position="1039"/>
    </location>
</feature>
<reference evidence="9" key="1">
    <citation type="submission" date="2022-07" db="EMBL/GenBank/DDBJ databases">
        <title>Phylogenomic reconstructions and comparative analyses of Kickxellomycotina fungi.</title>
        <authorList>
            <person name="Reynolds N.K."/>
            <person name="Stajich J.E."/>
            <person name="Barry K."/>
            <person name="Grigoriev I.V."/>
            <person name="Crous P."/>
            <person name="Smith M.E."/>
        </authorList>
    </citation>
    <scope>NUCLEOTIDE SEQUENCE</scope>
    <source>
        <strain evidence="9">NRRL 3115</strain>
    </source>
</reference>
<dbReference type="InterPro" id="IPR037278">
    <property type="entry name" value="ARFGAP/RecO"/>
</dbReference>
<dbReference type="Pfam" id="PF00023">
    <property type="entry name" value="Ank"/>
    <property type="match status" value="1"/>
</dbReference>
<dbReference type="InterPro" id="IPR027267">
    <property type="entry name" value="AH/BAR_dom_sf"/>
</dbReference>
<dbReference type="InterPro" id="IPR038508">
    <property type="entry name" value="ArfGAP_dom_sf"/>
</dbReference>
<evidence type="ECO:0000256" key="2">
    <source>
        <dbReference type="ARBA" id="ARBA00022771"/>
    </source>
</evidence>
<feature type="compositionally biased region" description="Polar residues" evidence="6">
    <location>
        <begin position="1290"/>
        <end position="1308"/>
    </location>
</feature>
<dbReference type="Pfam" id="PF01412">
    <property type="entry name" value="ArfGap"/>
    <property type="match status" value="1"/>
</dbReference>
<dbReference type="Gene3D" id="2.30.29.30">
    <property type="entry name" value="Pleckstrin-homology domain (PH domain)/Phosphotyrosine-binding domain (PTB)"/>
    <property type="match status" value="1"/>
</dbReference>
<dbReference type="PROSITE" id="PS50115">
    <property type="entry name" value="ARFGAP"/>
    <property type="match status" value="1"/>
</dbReference>
<dbReference type="InterPro" id="IPR002110">
    <property type="entry name" value="Ankyrin_rpt"/>
</dbReference>
<feature type="compositionally biased region" description="Polar residues" evidence="6">
    <location>
        <begin position="1210"/>
        <end position="1219"/>
    </location>
</feature>
<evidence type="ECO:0000313" key="10">
    <source>
        <dbReference type="Proteomes" id="UP001151518"/>
    </source>
</evidence>
<feature type="domain" description="Arf-GAP" evidence="8">
    <location>
        <begin position="769"/>
        <end position="887"/>
    </location>
</feature>
<dbReference type="PANTHER" id="PTHR23180:SF160">
    <property type="entry name" value="ADP-RIBOSYLATION FACTOR GTPASE-ACTIVATING PROTEIN EFFECTOR PROTEIN 1"/>
    <property type="match status" value="1"/>
</dbReference>
<evidence type="ECO:0000256" key="5">
    <source>
        <dbReference type="PROSITE-ProRule" id="PRU00288"/>
    </source>
</evidence>
<keyword evidence="3" id="KW-0862">Zinc</keyword>
<dbReference type="PROSITE" id="PS50088">
    <property type="entry name" value="ANK_REPEAT"/>
    <property type="match status" value="1"/>
</dbReference>
<evidence type="ECO:0000256" key="3">
    <source>
        <dbReference type="ARBA" id="ARBA00022833"/>
    </source>
</evidence>
<dbReference type="EMBL" id="JANBTW010000138">
    <property type="protein sequence ID" value="KAJ2669909.1"/>
    <property type="molecule type" value="Genomic_DNA"/>
</dbReference>
<dbReference type="Proteomes" id="UP001151518">
    <property type="component" value="Unassembled WGS sequence"/>
</dbReference>
<feature type="region of interest" description="Disordered" evidence="6">
    <location>
        <begin position="1066"/>
        <end position="1090"/>
    </location>
</feature>
<dbReference type="SUPFAM" id="SSF50729">
    <property type="entry name" value="PH domain-like"/>
    <property type="match status" value="1"/>
</dbReference>
<dbReference type="InterPro" id="IPR036770">
    <property type="entry name" value="Ankyrin_rpt-contain_sf"/>
</dbReference>
<protein>
    <recommendedName>
        <fullName evidence="11">ArfGap-domain-containing protein</fullName>
    </recommendedName>
</protein>
<dbReference type="SMART" id="SM00105">
    <property type="entry name" value="ArfGap"/>
    <property type="match status" value="1"/>
</dbReference>
<dbReference type="SMART" id="SM00233">
    <property type="entry name" value="PH"/>
    <property type="match status" value="1"/>
</dbReference>
<dbReference type="GO" id="GO:0008270">
    <property type="term" value="F:zinc ion binding"/>
    <property type="evidence" value="ECO:0007669"/>
    <property type="project" value="UniProtKB-KW"/>
</dbReference>
<dbReference type="PROSITE" id="PS50297">
    <property type="entry name" value="ANK_REP_REGION"/>
    <property type="match status" value="1"/>
</dbReference>
<feature type="compositionally biased region" description="Low complexity" evidence="6">
    <location>
        <begin position="1271"/>
        <end position="1281"/>
    </location>
</feature>
<dbReference type="Gene3D" id="1.25.40.20">
    <property type="entry name" value="Ankyrin repeat-containing domain"/>
    <property type="match status" value="1"/>
</dbReference>
<proteinExistence type="predicted"/>
<comment type="caution">
    <text evidence="9">The sequence shown here is derived from an EMBL/GenBank/DDBJ whole genome shotgun (WGS) entry which is preliminary data.</text>
</comment>
<evidence type="ECO:0000256" key="1">
    <source>
        <dbReference type="ARBA" id="ARBA00022723"/>
    </source>
</evidence>
<dbReference type="SUPFAM" id="SSF103657">
    <property type="entry name" value="BAR/IMD domain-like"/>
    <property type="match status" value="1"/>
</dbReference>
<dbReference type="Pfam" id="PF00169">
    <property type="entry name" value="PH"/>
    <property type="match status" value="1"/>
</dbReference>
<gene>
    <name evidence="9" type="ORF">GGI25_006005</name>
</gene>
<accession>A0A9W8FXN6</accession>
<evidence type="ECO:0000259" key="7">
    <source>
        <dbReference type="PROSITE" id="PS50003"/>
    </source>
</evidence>
<evidence type="ECO:0000256" key="4">
    <source>
        <dbReference type="PROSITE-ProRule" id="PRU00023"/>
    </source>
</evidence>
<dbReference type="SMART" id="SM00248">
    <property type="entry name" value="ANK"/>
    <property type="match status" value="1"/>
</dbReference>
<feature type="region of interest" description="Disordered" evidence="6">
    <location>
        <begin position="556"/>
        <end position="585"/>
    </location>
</feature>
<feature type="region of interest" description="Disordered" evidence="6">
    <location>
        <begin position="1362"/>
        <end position="1393"/>
    </location>
</feature>
<keyword evidence="1" id="KW-0479">Metal-binding</keyword>
<keyword evidence="4" id="KW-0040">ANK repeat</keyword>
<evidence type="ECO:0008006" key="11">
    <source>
        <dbReference type="Google" id="ProtNLM"/>
    </source>
</evidence>
<sequence>MDDRVSVIVDAGTRIDEYTLTAANAWRVSSTVASQPPLLHPLAGLANSPQLDMGSHVIPSNLGLVPAYATTQPINIRVIYQSRTDQAASTAAGRKMSLSGVPRTTVSRWAMGSEVETASLTMHPMHRTTSRFFAQWSCPVDSLLDADSHVSLTVSSSHTSNSLGATENKRAFTCSLDLFFLRVVPSVAAKQNISTPSTPLSATFLPSPPLSNSQPALQTLAASSHVFYEMLRHRDYRLSQAEDAEEHVPDARHPLFGRWVAEDSPAFRAAISMMEDQALGSRARYKDLVRQSSGLRDAYQTFMRQLSDALDMVSDLPAFKPMLGAFIIPLKQDINQLLNTVCTNWDLVVVAHARRLYEASFRHLEERRNEFETASDHYYSELGKHLKAKASREDEKRDEAFARCKWGFETARWSYFLDMWNATHGWSELEMFIALLKWAKSVMRSYESSIVPTLKDNSEGQLVRWFLDNIPATYEEIRLQKSEVTEFKALLDNPAGEVVREHCLTPTEGSNDSEYVRLSLDNPLENPVQLELPAEVKDRRRINALRLSAVQSPDQVSQMFSHLPPMPRSSSVTAQPSAPKKSFDRPLSLFPDSVRDGVREGFLFARSSSKHVTTNRNMIATNTVWRRYWCAVRNGRFYRYTSGKSHALELRSEPLALSTATVRVVGPESKQAGKRRFCFELITPAYYGVYQATSDHDLQTWVGVLRRAIELSLLHYQNNESTASFASRPSDAQPSTSDLRTSVSCAGSMATLSIGGRDSQDTQAPDRLSGLLPQLQQYSANKVCADCGATAPDWCSLNLACLLCIECSGIHRSLGTHISKVRSLTLDTSFTPVAIAMMLATGNALNREVFGAVSRDMGPESPRAVRQQFIEAKYVARLFVDRMWTPKGRLRELYVGLAGPTGSDAGWDEQRATWLLFAAVEIGDISNTARAVALGANVNGQLKCSSVSITPLFTALFGQHHAAQLLEDTAEPDNARDAVDDFFEARLEIAEFLILNGASINWQDSTHGYSALHLSCVTGDPTVAKYLVDKGANLLLTTRSGARPLDLLSAQHAARVAVDAATRKAEERARQEAARSPVNTQGPIEAQRPQARRGSLVHDGLAQGNPVITAARRFTQSLNPSAAMTVRMSISTERPSVMEIGTVSSTMQGHGGGWLASLGGNKPKRLTGIREQSRVGSKDHSRLDAMLPTIMSAREEDPDTPIVPMMQLTNQSEPSTVLKESSDSVDTSKASSRVSVDKQSAAVLRAAIPMPPIPDDHIRLKRPKEMALVSRHSSVRSAKSSLTPDPITPGTVSLVSSPTKPYESSSGNSSFVDLNGNVSVGPAGLKSMRPATGNRTSLALFAFREESRKHRQKDALVRRNTKNALRTSSSADGIKQMAESEAQGKSKFRLIPRSSRMAFNGLFGRSSDRRSKD</sequence>
<dbReference type="CDD" id="cd08204">
    <property type="entry name" value="ArfGap"/>
    <property type="match status" value="1"/>
</dbReference>
<keyword evidence="2 5" id="KW-0863">Zinc-finger</keyword>
<dbReference type="OrthoDB" id="10266696at2759"/>
<feature type="region of interest" description="Disordered" evidence="6">
    <location>
        <begin position="1210"/>
        <end position="1233"/>
    </location>
</feature>
<dbReference type="Gene3D" id="1.10.220.150">
    <property type="entry name" value="Arf GTPase activating protein"/>
    <property type="match status" value="1"/>
</dbReference>
<feature type="region of interest" description="Disordered" evidence="6">
    <location>
        <begin position="1271"/>
        <end position="1308"/>
    </location>
</feature>
<evidence type="ECO:0000256" key="6">
    <source>
        <dbReference type="SAM" id="MobiDB-lite"/>
    </source>
</evidence>
<evidence type="ECO:0000313" key="9">
    <source>
        <dbReference type="EMBL" id="KAJ2669909.1"/>
    </source>
</evidence>
<dbReference type="PANTHER" id="PTHR23180">
    <property type="entry name" value="CENTAURIN/ARF"/>
    <property type="match status" value="1"/>
</dbReference>
<dbReference type="InterPro" id="IPR001849">
    <property type="entry name" value="PH_domain"/>
</dbReference>
<dbReference type="GO" id="GO:0005096">
    <property type="term" value="F:GTPase activator activity"/>
    <property type="evidence" value="ECO:0007669"/>
    <property type="project" value="InterPro"/>
</dbReference>